<evidence type="ECO:0000256" key="5">
    <source>
        <dbReference type="ARBA" id="ARBA00023204"/>
    </source>
</evidence>
<name>Q6CSC8_KLULA</name>
<evidence type="ECO:0000256" key="2">
    <source>
        <dbReference type="ARBA" id="ARBA00022705"/>
    </source>
</evidence>
<sequence length="602" mass="70169">MSEMKPSVSNQKRRGILSFFQNTGKVDKATTVNAISQDSAIEIDIESDTLEPLNSSEPEEGEKDEEMDSQKSDTATLDAADSQQETEKTGGAEDNDSASTMANKKAERELRRQKEKQAKSKRKEEERLERERKKLEEKQKRDRQKQERELKKQQEKEERERKRLQEKEDREKKRQQEKEEREKKRLEEKEMKEQERLKKEEERLKKEEEKRKKEETKERSQSRIGNFFKKATVSSSEQSVTSDFKKHFLPFYIKSDVIMANTWKMDPQKLKENVPRIDKLMKTEDRISSVEWMNSFKCHHGYEIKLTAVEVLQTMTSKKKTDEELSALLNEVPQKFIKFYENVRPPYVGTYSKKLTLPNNNPFSTEGTGFDYGYDSDLDWVNEEEEEGGVDDLENDEDEEDEDQEDEEGGDNEMDGFLDKDENENMARKKFVGPLIPTIKLRKDTDKLDDESKQYFALVSVECMFQDQCFPVDPYKAPNKRPAVEDGSFETTSSKNPATKKSKSLITEPKHLLQLLEQVHDCTFSLSTVVEIIQKHLPQYKKDTIKNSVKEYAAKSTKGDRRWEVKDMNNWEHLKSSPTPRLSTPEVPTANDEALLTGIPLS</sequence>
<evidence type="ECO:0000256" key="7">
    <source>
        <dbReference type="SAM" id="MobiDB-lite"/>
    </source>
</evidence>
<comment type="subcellular location">
    <subcellularLocation>
        <location evidence="1">Nucleus</location>
    </subcellularLocation>
</comment>
<dbReference type="InterPro" id="IPR022043">
    <property type="entry name" value="CAF1A_DD"/>
</dbReference>
<dbReference type="InterPro" id="IPR021644">
    <property type="entry name" value="CAF-1_p150_acidic"/>
</dbReference>
<proteinExistence type="predicted"/>
<evidence type="ECO:0000313" key="12">
    <source>
        <dbReference type="Proteomes" id="UP000000598"/>
    </source>
</evidence>
<dbReference type="HOGENOM" id="CLU_028547_0_0_1"/>
<dbReference type="Pfam" id="PF11600">
    <property type="entry name" value="CAF1A_acidic"/>
    <property type="match status" value="1"/>
</dbReference>
<dbReference type="PaxDb" id="284590-Q6CSC8"/>
<keyword evidence="12" id="KW-1185">Reference proteome</keyword>
<evidence type="ECO:0000259" key="9">
    <source>
        <dbReference type="Pfam" id="PF12253"/>
    </source>
</evidence>
<protein>
    <submittedName>
        <fullName evidence="11">KLLA0D02090p</fullName>
    </submittedName>
</protein>
<dbReference type="EMBL" id="CR382124">
    <property type="protein sequence ID" value="CAH00257.1"/>
    <property type="molecule type" value="Genomic_DNA"/>
</dbReference>
<dbReference type="GO" id="GO:0006281">
    <property type="term" value="P:DNA repair"/>
    <property type="evidence" value="ECO:0007669"/>
    <property type="project" value="UniProtKB-KW"/>
</dbReference>
<dbReference type="InterPro" id="IPR048800">
    <property type="entry name" value="Cac1-like_C"/>
</dbReference>
<dbReference type="GO" id="GO:0005634">
    <property type="term" value="C:nucleus"/>
    <property type="evidence" value="ECO:0007669"/>
    <property type="project" value="UniProtKB-SubCell"/>
</dbReference>
<dbReference type="eggNOG" id="KOG4363">
    <property type="taxonomic scope" value="Eukaryota"/>
</dbReference>
<evidence type="ECO:0000256" key="3">
    <source>
        <dbReference type="ARBA" id="ARBA00022763"/>
    </source>
</evidence>
<feature type="region of interest" description="Disordered" evidence="7">
    <location>
        <begin position="21"/>
        <end position="222"/>
    </location>
</feature>
<keyword evidence="5" id="KW-0234">DNA repair</keyword>
<feature type="domain" description="Chromatin assembly factor 1 p150 subunit acidic region" evidence="8">
    <location>
        <begin position="123"/>
        <end position="257"/>
    </location>
</feature>
<organism evidence="11 12">
    <name type="scientific">Kluyveromyces lactis (strain ATCC 8585 / CBS 2359 / DSM 70799 / NBRC 1267 / NRRL Y-1140 / WM37)</name>
    <name type="common">Yeast</name>
    <name type="synonym">Candida sphaerica</name>
    <dbReference type="NCBI Taxonomy" id="284590"/>
    <lineage>
        <taxon>Eukaryota</taxon>
        <taxon>Fungi</taxon>
        <taxon>Dikarya</taxon>
        <taxon>Ascomycota</taxon>
        <taxon>Saccharomycotina</taxon>
        <taxon>Saccharomycetes</taxon>
        <taxon>Saccharomycetales</taxon>
        <taxon>Saccharomycetaceae</taxon>
        <taxon>Kluyveromyces</taxon>
    </lineage>
</organism>
<dbReference type="GO" id="GO:0006334">
    <property type="term" value="P:nucleosome assembly"/>
    <property type="evidence" value="ECO:0007669"/>
    <property type="project" value="TreeGrafter"/>
</dbReference>
<keyword evidence="6" id="KW-0539">Nucleus</keyword>
<dbReference type="GO" id="GO:0033186">
    <property type="term" value="C:CAF-1 complex"/>
    <property type="evidence" value="ECO:0007669"/>
    <property type="project" value="TreeGrafter"/>
</dbReference>
<dbReference type="GO" id="GO:0006260">
    <property type="term" value="P:DNA replication"/>
    <property type="evidence" value="ECO:0007669"/>
    <property type="project" value="UniProtKB-KW"/>
</dbReference>
<dbReference type="OMA" id="YENVRPP"/>
<dbReference type="Pfam" id="PF12253">
    <property type="entry name" value="CAF1A_dimeriz"/>
    <property type="match status" value="1"/>
</dbReference>
<feature type="region of interest" description="Disordered" evidence="7">
    <location>
        <begin position="481"/>
        <end position="503"/>
    </location>
</feature>
<feature type="compositionally biased region" description="Acidic residues" evidence="7">
    <location>
        <begin position="384"/>
        <end position="416"/>
    </location>
</feature>
<evidence type="ECO:0000256" key="4">
    <source>
        <dbReference type="ARBA" id="ARBA00023186"/>
    </source>
</evidence>
<dbReference type="KEGG" id="kla:KLLA0_D02090g"/>
<dbReference type="STRING" id="284590.Q6CSC8"/>
<gene>
    <name evidence="11" type="ORF">KLLA0_D02090g</name>
</gene>
<dbReference type="FunCoup" id="Q6CSC8">
    <property type="interactions" value="161"/>
</dbReference>
<dbReference type="Pfam" id="PF21796">
    <property type="entry name" value="Cac1_C"/>
    <property type="match status" value="1"/>
</dbReference>
<feature type="region of interest" description="Disordered" evidence="7">
    <location>
        <begin position="574"/>
        <end position="602"/>
    </location>
</feature>
<keyword evidence="4" id="KW-0143">Chaperone</keyword>
<reference evidence="11 12" key="1">
    <citation type="journal article" date="2004" name="Nature">
        <title>Genome evolution in yeasts.</title>
        <authorList>
            <consortium name="Genolevures"/>
            <person name="Dujon B."/>
            <person name="Sherman D."/>
            <person name="Fischer G."/>
            <person name="Durrens P."/>
            <person name="Casaregola S."/>
            <person name="Lafontaine I."/>
            <person name="de Montigny J."/>
            <person name="Marck C."/>
            <person name="Neuveglise C."/>
            <person name="Talla E."/>
            <person name="Goffard N."/>
            <person name="Frangeul L."/>
            <person name="Aigle M."/>
            <person name="Anthouard V."/>
            <person name="Babour A."/>
            <person name="Barbe V."/>
            <person name="Barnay S."/>
            <person name="Blanchin S."/>
            <person name="Beckerich J.M."/>
            <person name="Beyne E."/>
            <person name="Bleykasten C."/>
            <person name="Boisrame A."/>
            <person name="Boyer J."/>
            <person name="Cattolico L."/>
            <person name="Confanioleri F."/>
            <person name="de Daruvar A."/>
            <person name="Despons L."/>
            <person name="Fabre E."/>
            <person name="Fairhead C."/>
            <person name="Ferry-Dumazet H."/>
            <person name="Groppi A."/>
            <person name="Hantraye F."/>
            <person name="Hennequin C."/>
            <person name="Jauniaux N."/>
            <person name="Joyet P."/>
            <person name="Kachouri R."/>
            <person name="Kerrest A."/>
            <person name="Koszul R."/>
            <person name="Lemaire M."/>
            <person name="Lesur I."/>
            <person name="Ma L."/>
            <person name="Muller H."/>
            <person name="Nicaud J.M."/>
            <person name="Nikolski M."/>
            <person name="Oztas S."/>
            <person name="Ozier-Kalogeropoulos O."/>
            <person name="Pellenz S."/>
            <person name="Potier S."/>
            <person name="Richard G.F."/>
            <person name="Straub M.L."/>
            <person name="Suleau A."/>
            <person name="Swennene D."/>
            <person name="Tekaia F."/>
            <person name="Wesolowski-Louvel M."/>
            <person name="Westhof E."/>
            <person name="Wirth B."/>
            <person name="Zeniou-Meyer M."/>
            <person name="Zivanovic I."/>
            <person name="Bolotin-Fukuhara M."/>
            <person name="Thierry A."/>
            <person name="Bouchier C."/>
            <person name="Caudron B."/>
            <person name="Scarpelli C."/>
            <person name="Gaillardin C."/>
            <person name="Weissenbach J."/>
            <person name="Wincker P."/>
            <person name="Souciet J.L."/>
        </authorList>
    </citation>
    <scope>NUCLEOTIDE SEQUENCE [LARGE SCALE GENOMIC DNA]</scope>
    <source>
        <strain evidence="12">ATCC 8585 / CBS 2359 / DSM 70799 / NBRC 1267 / NRRL Y-1140 / WM37</strain>
    </source>
</reference>
<feature type="domain" description="Chromatin assembly factor 1 subunit A dimerization" evidence="9">
    <location>
        <begin position="335"/>
        <end position="408"/>
    </location>
</feature>
<feature type="compositionally biased region" description="Polar residues" evidence="7">
    <location>
        <begin position="21"/>
        <end position="39"/>
    </location>
</feature>
<feature type="compositionally biased region" description="Acidic residues" evidence="7">
    <location>
        <begin position="57"/>
        <end position="67"/>
    </location>
</feature>
<evidence type="ECO:0000313" key="11">
    <source>
        <dbReference type="EMBL" id="CAH00257.1"/>
    </source>
</evidence>
<accession>Q6CSC8</accession>
<keyword evidence="3" id="KW-0227">DNA damage</keyword>
<feature type="region of interest" description="Disordered" evidence="7">
    <location>
        <begin position="384"/>
        <end position="423"/>
    </location>
</feature>
<dbReference type="PANTHER" id="PTHR15272">
    <property type="entry name" value="CHROMATIN ASSEMBLY FACTOR 1 SUBUNIT A CAF-1 SUBUNIT A"/>
    <property type="match status" value="1"/>
</dbReference>
<dbReference type="InParanoid" id="Q6CSC8"/>
<evidence type="ECO:0000259" key="8">
    <source>
        <dbReference type="Pfam" id="PF11600"/>
    </source>
</evidence>
<dbReference type="PANTHER" id="PTHR15272:SF0">
    <property type="entry name" value="CHROMATIN ASSEMBLY FACTOR 1 SUBUNIT A"/>
    <property type="match status" value="1"/>
</dbReference>
<evidence type="ECO:0000256" key="1">
    <source>
        <dbReference type="ARBA" id="ARBA00004123"/>
    </source>
</evidence>
<dbReference type="Proteomes" id="UP000000598">
    <property type="component" value="Chromosome D"/>
</dbReference>
<keyword evidence="2" id="KW-0235">DNA replication</keyword>
<evidence type="ECO:0000259" key="10">
    <source>
        <dbReference type="Pfam" id="PF21796"/>
    </source>
</evidence>
<evidence type="ECO:0000256" key="6">
    <source>
        <dbReference type="ARBA" id="ARBA00023242"/>
    </source>
</evidence>
<feature type="compositionally biased region" description="Basic and acidic residues" evidence="7">
    <location>
        <begin position="104"/>
        <end position="221"/>
    </location>
</feature>
<feature type="domain" description="Chromatin assembly factor 1 subunit Cac1-like C-terminal" evidence="10">
    <location>
        <begin position="512"/>
        <end position="565"/>
    </location>
</feature>
<dbReference type="AlphaFoldDB" id="Q6CSC8"/>